<dbReference type="Proteomes" id="UP001321748">
    <property type="component" value="Chromosome"/>
</dbReference>
<accession>A0ABM8BDN7</accession>
<sequence length="97" mass="10796">MSTRIEMSHYACNDGQVNVSHASLHISRTPHSAPVQVGDCFDLQSSCDEAERRVIEQLRTYLRPECAPACLIERLQRMFDQLEGADSTDETAASKAV</sequence>
<reference evidence="1 2" key="1">
    <citation type="journal article" date="2023" name="Microbiol. Spectr.">
        <title>Symbiosis of Carpenter Bees with Uncharacterized Lactic Acid Bacteria Showing NAD Auxotrophy.</title>
        <authorList>
            <person name="Kawasaki S."/>
            <person name="Ozawa K."/>
            <person name="Mori T."/>
            <person name="Yamamoto A."/>
            <person name="Ito M."/>
            <person name="Ohkuma M."/>
            <person name="Sakamoto M."/>
            <person name="Matsutani M."/>
        </authorList>
    </citation>
    <scope>NUCLEOTIDE SEQUENCE [LARGE SCALE GENOMIC DNA]</scope>
    <source>
        <strain evidence="1 2">KimH</strain>
    </source>
</reference>
<evidence type="ECO:0000313" key="2">
    <source>
        <dbReference type="Proteomes" id="UP001321748"/>
    </source>
</evidence>
<dbReference type="RefSeq" id="WP_317642352.1">
    <property type="nucleotide sequence ID" value="NZ_AP026800.1"/>
</dbReference>
<dbReference type="EMBL" id="AP026800">
    <property type="protein sequence ID" value="BDR54845.1"/>
    <property type="molecule type" value="Genomic_DNA"/>
</dbReference>
<evidence type="ECO:0000313" key="1">
    <source>
        <dbReference type="EMBL" id="BDR54845.1"/>
    </source>
</evidence>
<name>A0ABM8BDN7_9BIFI</name>
<keyword evidence="2" id="KW-1185">Reference proteome</keyword>
<gene>
    <name evidence="1" type="ORF">KIMH_09560</name>
</gene>
<organism evidence="1 2">
    <name type="scientific">Bombiscardovia apis</name>
    <dbReference type="NCBI Taxonomy" id="2932182"/>
    <lineage>
        <taxon>Bacteria</taxon>
        <taxon>Bacillati</taxon>
        <taxon>Actinomycetota</taxon>
        <taxon>Actinomycetes</taxon>
        <taxon>Bifidobacteriales</taxon>
        <taxon>Bifidobacteriaceae</taxon>
        <taxon>Bombiscardovia</taxon>
    </lineage>
</organism>
<protein>
    <submittedName>
        <fullName evidence="1">Uncharacterized protein</fullName>
    </submittedName>
</protein>
<proteinExistence type="predicted"/>